<protein>
    <recommendedName>
        <fullName evidence="4">ADP-ribose pyrophosphatase</fullName>
        <ecNumber evidence="3">3.6.1.13</ecNumber>
    </recommendedName>
    <alternativeName>
        <fullName evidence="9">ADP-ribose diphosphatase</fullName>
    </alternativeName>
    <alternativeName>
        <fullName evidence="11">ADP-ribose phosphohydrolase</fullName>
    </alternativeName>
    <alternativeName>
        <fullName evidence="10">Adenosine diphosphoribose pyrophosphatase</fullName>
    </alternativeName>
</protein>
<feature type="binding site" evidence="13">
    <location>
        <position position="276"/>
    </location>
    <ligand>
        <name>Mg(2+)</name>
        <dbReference type="ChEBI" id="CHEBI:18420"/>
        <label>1</label>
    </ligand>
</feature>
<accession>A0A1M7D323</accession>
<evidence type="ECO:0000256" key="9">
    <source>
        <dbReference type="ARBA" id="ARBA00030162"/>
    </source>
</evidence>
<comment type="cofactor">
    <cofactor evidence="1 13">
        <name>Mg(2+)</name>
        <dbReference type="ChEBI" id="CHEBI:18420"/>
    </cofactor>
</comment>
<dbReference type="GO" id="GO:0047631">
    <property type="term" value="F:ADP-ribose diphosphatase activity"/>
    <property type="evidence" value="ECO:0007669"/>
    <property type="project" value="UniProtKB-EC"/>
</dbReference>
<dbReference type="Pfam" id="PF00293">
    <property type="entry name" value="NUDIX"/>
    <property type="match status" value="1"/>
</dbReference>
<dbReference type="NCBIfam" id="TIGR00052">
    <property type="entry name" value="nudix-type nucleoside diphosphatase, YffH/AdpP family"/>
    <property type="match status" value="1"/>
</dbReference>
<keyword evidence="6" id="KW-0378">Hydrolase</keyword>
<evidence type="ECO:0000256" key="3">
    <source>
        <dbReference type="ARBA" id="ARBA00012453"/>
    </source>
</evidence>
<dbReference type="GO" id="GO:0019693">
    <property type="term" value="P:ribose phosphate metabolic process"/>
    <property type="evidence" value="ECO:0007669"/>
    <property type="project" value="TreeGrafter"/>
</dbReference>
<evidence type="ECO:0000256" key="5">
    <source>
        <dbReference type="ARBA" id="ARBA00022723"/>
    </source>
</evidence>
<feature type="domain" description="Nudix hydrolase" evidence="15">
    <location>
        <begin position="214"/>
        <end position="354"/>
    </location>
</feature>
<evidence type="ECO:0000256" key="6">
    <source>
        <dbReference type="ARBA" id="ARBA00022801"/>
    </source>
</evidence>
<evidence type="ECO:0000256" key="11">
    <source>
        <dbReference type="ARBA" id="ARBA00033056"/>
    </source>
</evidence>
<evidence type="ECO:0000259" key="15">
    <source>
        <dbReference type="PROSITE" id="PS51462"/>
    </source>
</evidence>
<reference evidence="16 17" key="1">
    <citation type="submission" date="2016-11" db="EMBL/GenBank/DDBJ databases">
        <authorList>
            <person name="Varghese N."/>
            <person name="Submissions S."/>
        </authorList>
    </citation>
    <scope>NUCLEOTIDE SEQUENCE [LARGE SCALE GENOMIC DNA]</scope>
    <source>
        <strain evidence="16 17">DSM 28249</strain>
    </source>
</reference>
<evidence type="ECO:0000256" key="14">
    <source>
        <dbReference type="PIRSR" id="PIRSR604385-3"/>
    </source>
</evidence>
<dbReference type="EC" id="3.6.1.13" evidence="3"/>
<name>A0A1M7D323_9RHOB</name>
<evidence type="ECO:0000256" key="10">
    <source>
        <dbReference type="ARBA" id="ARBA00030308"/>
    </source>
</evidence>
<evidence type="ECO:0000256" key="12">
    <source>
        <dbReference type="ARBA" id="ARBA00049546"/>
    </source>
</evidence>
<evidence type="ECO:0000313" key="16">
    <source>
        <dbReference type="EMBL" id="SHL73793.1"/>
    </source>
</evidence>
<evidence type="ECO:0000256" key="13">
    <source>
        <dbReference type="PIRSR" id="PIRSR604385-2"/>
    </source>
</evidence>
<feature type="binding site" evidence="13">
    <location>
        <position position="272"/>
    </location>
    <ligand>
        <name>Mg(2+)</name>
        <dbReference type="ChEBI" id="CHEBI:18420"/>
        <label>1</label>
    </ligand>
</feature>
<dbReference type="InterPro" id="IPR004385">
    <property type="entry name" value="NDP_pyrophosphatase"/>
</dbReference>
<dbReference type="CDD" id="cd24155">
    <property type="entry name" value="NUDIX_ADPRase"/>
    <property type="match status" value="1"/>
</dbReference>
<dbReference type="PANTHER" id="PTHR11839:SF5">
    <property type="entry name" value="ADP-RIBOSE PYROPHOSPHATASE"/>
    <property type="match status" value="1"/>
</dbReference>
<dbReference type="InterPro" id="IPR000086">
    <property type="entry name" value="NUDIX_hydrolase_dom"/>
</dbReference>
<dbReference type="PANTHER" id="PTHR11839">
    <property type="entry name" value="UDP/ADP-SUGAR PYROPHOSPHATASE"/>
    <property type="match status" value="1"/>
</dbReference>
<dbReference type="RefSeq" id="WP_149778729.1">
    <property type="nucleotide sequence ID" value="NZ_FRCB01000002.1"/>
</dbReference>
<comment type="similarity">
    <text evidence="2">Belongs to the Nudix hydrolase family. NudF subfamily.</text>
</comment>
<evidence type="ECO:0000313" key="17">
    <source>
        <dbReference type="Proteomes" id="UP000322545"/>
    </source>
</evidence>
<dbReference type="InterPro" id="IPR015797">
    <property type="entry name" value="NUDIX_hydrolase-like_dom_sf"/>
</dbReference>
<feature type="binding site" evidence="13">
    <location>
        <position position="256"/>
    </location>
    <ligand>
        <name>Mg(2+)</name>
        <dbReference type="ChEBI" id="CHEBI:18420"/>
        <label>1</label>
    </ligand>
</feature>
<dbReference type="GO" id="GO:0005829">
    <property type="term" value="C:cytosol"/>
    <property type="evidence" value="ECO:0007669"/>
    <property type="project" value="TreeGrafter"/>
</dbReference>
<evidence type="ECO:0000256" key="7">
    <source>
        <dbReference type="ARBA" id="ARBA00022842"/>
    </source>
</evidence>
<dbReference type="EMBL" id="FRCB01000002">
    <property type="protein sequence ID" value="SHL73793.1"/>
    <property type="molecule type" value="Genomic_DNA"/>
</dbReference>
<comment type="catalytic activity">
    <reaction evidence="12">
        <text>ADP-D-ribose + H2O = D-ribose 5-phosphate + AMP + 2 H(+)</text>
        <dbReference type="Rhea" id="RHEA:10412"/>
        <dbReference type="ChEBI" id="CHEBI:15377"/>
        <dbReference type="ChEBI" id="CHEBI:15378"/>
        <dbReference type="ChEBI" id="CHEBI:57967"/>
        <dbReference type="ChEBI" id="CHEBI:78346"/>
        <dbReference type="ChEBI" id="CHEBI:456215"/>
        <dbReference type="EC" id="3.6.1.13"/>
    </reaction>
</comment>
<feature type="binding site" evidence="13">
    <location>
        <position position="325"/>
    </location>
    <ligand>
        <name>Mg(2+)</name>
        <dbReference type="ChEBI" id="CHEBI:18420"/>
        <label>1</label>
    </ligand>
</feature>
<dbReference type="GO" id="GO:0046872">
    <property type="term" value="F:metal ion binding"/>
    <property type="evidence" value="ECO:0007669"/>
    <property type="project" value="UniProtKB-KW"/>
</dbReference>
<sequence length="369" mass="40377">MTKAVFLYGPLAWRPLLTCITGQEAGAFVPDILPDHGLGEAAAPVFSVAFRKADATLDGVVVTDISADAFERLVFFAQALGLECKDVILGSGREAVSVVASEGSDLAPMDLSDWQRDFGDLALEACREAMGYYGSVTTDGLAWRMPMILSRAAARQAAQIGKPADMRSTTPAAQVECIRRHTPHQGYFLTREYRLRYPGFDGGASPLVDREVFVATDAAIVLPYDPVHDRVLLVEQFRMGPYGRGDPRPWMLEPVAGRVDAGETPEQTARRECVEEAGLDLRELELISRHYCTPGTSTEYFHLYLGLCDLPQAGHGLGGLASENEDIRTHVISYDRAMSLLDTGEADNGPLVLALMWLSRERERLRSAA</sequence>
<keyword evidence="17" id="KW-1185">Reference proteome</keyword>
<dbReference type="GO" id="GO:0006753">
    <property type="term" value="P:nucleoside phosphate metabolic process"/>
    <property type="evidence" value="ECO:0007669"/>
    <property type="project" value="TreeGrafter"/>
</dbReference>
<keyword evidence="5 13" id="KW-0479">Metal-binding</keyword>
<proteinExistence type="inferred from homology"/>
<evidence type="ECO:0000256" key="4">
    <source>
        <dbReference type="ARBA" id="ARBA00013297"/>
    </source>
</evidence>
<feature type="short sequence motif" description="Nudix box" evidence="14">
    <location>
        <begin position="257"/>
        <end position="279"/>
    </location>
</feature>
<dbReference type="PROSITE" id="PS51462">
    <property type="entry name" value="NUDIX"/>
    <property type="match status" value="1"/>
</dbReference>
<dbReference type="SUPFAM" id="SSF55811">
    <property type="entry name" value="Nudix"/>
    <property type="match status" value="1"/>
</dbReference>
<comment type="function">
    <text evidence="8">Acts on ADP-mannose and ADP-glucose as well as ADP-ribose. Prevents glycogen biosynthesis. The reaction catalyzed by this enzyme is a limiting step of the gluconeogenic process.</text>
</comment>
<evidence type="ECO:0000256" key="2">
    <source>
        <dbReference type="ARBA" id="ARBA00007482"/>
    </source>
</evidence>
<keyword evidence="7 13" id="KW-0460">Magnesium</keyword>
<dbReference type="Proteomes" id="UP000322545">
    <property type="component" value="Unassembled WGS sequence"/>
</dbReference>
<dbReference type="Gene3D" id="3.90.79.10">
    <property type="entry name" value="Nucleoside Triphosphate Pyrophosphohydrolase"/>
    <property type="match status" value="1"/>
</dbReference>
<evidence type="ECO:0000256" key="8">
    <source>
        <dbReference type="ARBA" id="ARBA00025164"/>
    </source>
</evidence>
<dbReference type="GO" id="GO:0019144">
    <property type="term" value="F:ADP-sugar diphosphatase activity"/>
    <property type="evidence" value="ECO:0007669"/>
    <property type="project" value="TreeGrafter"/>
</dbReference>
<organism evidence="16 17">
    <name type="scientific">Roseovarius litoreus</name>
    <dbReference type="NCBI Taxonomy" id="1155722"/>
    <lineage>
        <taxon>Bacteria</taxon>
        <taxon>Pseudomonadati</taxon>
        <taxon>Pseudomonadota</taxon>
        <taxon>Alphaproteobacteria</taxon>
        <taxon>Rhodobacterales</taxon>
        <taxon>Roseobacteraceae</taxon>
        <taxon>Roseovarius</taxon>
    </lineage>
</organism>
<dbReference type="AlphaFoldDB" id="A0A1M7D323"/>
<gene>
    <name evidence="16" type="ORF">SAMN05443432_102403</name>
</gene>
<evidence type="ECO:0000256" key="1">
    <source>
        <dbReference type="ARBA" id="ARBA00001946"/>
    </source>
</evidence>